<dbReference type="AlphaFoldDB" id="A0A1E8CF46"/>
<dbReference type="Proteomes" id="UP000175669">
    <property type="component" value="Unassembled WGS sequence"/>
</dbReference>
<name>A0A1E8CF46_9GAMM</name>
<evidence type="ECO:0000259" key="13">
    <source>
        <dbReference type="PROSITE" id="PS50109"/>
    </source>
</evidence>
<proteinExistence type="predicted"/>
<dbReference type="PANTHER" id="PTHR45436">
    <property type="entry name" value="SENSOR HISTIDINE KINASE YKOH"/>
    <property type="match status" value="1"/>
</dbReference>
<dbReference type="RefSeq" id="WP_070118968.1">
    <property type="nucleotide sequence ID" value="NZ_MASR01000003.1"/>
</dbReference>
<evidence type="ECO:0000256" key="2">
    <source>
        <dbReference type="ARBA" id="ARBA00004370"/>
    </source>
</evidence>
<keyword evidence="11" id="KW-0902">Two-component regulatory system</keyword>
<dbReference type="InterPro" id="IPR003660">
    <property type="entry name" value="HAMP_dom"/>
</dbReference>
<keyword evidence="8" id="KW-0418">Kinase</keyword>
<dbReference type="EMBL" id="MASR01000003">
    <property type="protein sequence ID" value="OFE11033.1"/>
    <property type="molecule type" value="Genomic_DNA"/>
</dbReference>
<dbReference type="CDD" id="cd00082">
    <property type="entry name" value="HisKA"/>
    <property type="match status" value="1"/>
</dbReference>
<evidence type="ECO:0000256" key="5">
    <source>
        <dbReference type="ARBA" id="ARBA00022679"/>
    </source>
</evidence>
<keyword evidence="6 12" id="KW-0812">Transmembrane</keyword>
<dbReference type="STRING" id="1524254.PHACT_14275"/>
<keyword evidence="5" id="KW-0808">Transferase</keyword>
<dbReference type="GO" id="GO:0005886">
    <property type="term" value="C:plasma membrane"/>
    <property type="evidence" value="ECO:0007669"/>
    <property type="project" value="TreeGrafter"/>
</dbReference>
<dbReference type="PROSITE" id="PS50885">
    <property type="entry name" value="HAMP"/>
    <property type="match status" value="1"/>
</dbReference>
<dbReference type="InterPro" id="IPR036097">
    <property type="entry name" value="HisK_dim/P_sf"/>
</dbReference>
<dbReference type="InterPro" id="IPR005467">
    <property type="entry name" value="His_kinase_dom"/>
</dbReference>
<dbReference type="PANTHER" id="PTHR45436:SF4">
    <property type="entry name" value="SENSOR PROTEIN PHOQ"/>
    <property type="match status" value="1"/>
</dbReference>
<organism evidence="15 16">
    <name type="scientific">Pseudohongiella acticola</name>
    <dbReference type="NCBI Taxonomy" id="1524254"/>
    <lineage>
        <taxon>Bacteria</taxon>
        <taxon>Pseudomonadati</taxon>
        <taxon>Pseudomonadota</taxon>
        <taxon>Gammaproteobacteria</taxon>
        <taxon>Pseudomonadales</taxon>
        <taxon>Pseudohongiellaceae</taxon>
        <taxon>Pseudohongiella</taxon>
    </lineage>
</organism>
<keyword evidence="10 12" id="KW-1133">Transmembrane helix</keyword>
<dbReference type="Gene3D" id="1.10.287.130">
    <property type="match status" value="1"/>
</dbReference>
<feature type="domain" description="HAMP" evidence="14">
    <location>
        <begin position="194"/>
        <end position="245"/>
    </location>
</feature>
<dbReference type="Gene3D" id="3.30.565.10">
    <property type="entry name" value="Histidine kinase-like ATPase, C-terminal domain"/>
    <property type="match status" value="1"/>
</dbReference>
<gene>
    <name evidence="15" type="ORF">PHACT_14275</name>
</gene>
<feature type="domain" description="Histidine kinase" evidence="13">
    <location>
        <begin position="253"/>
        <end position="458"/>
    </location>
</feature>
<keyword evidence="4" id="KW-0597">Phosphoprotein</keyword>
<dbReference type="SUPFAM" id="SSF47384">
    <property type="entry name" value="Homodimeric domain of signal transducing histidine kinase"/>
    <property type="match status" value="1"/>
</dbReference>
<evidence type="ECO:0000256" key="3">
    <source>
        <dbReference type="ARBA" id="ARBA00012438"/>
    </source>
</evidence>
<comment type="subcellular location">
    <subcellularLocation>
        <location evidence="2">Membrane</location>
    </subcellularLocation>
</comment>
<keyword evidence="16" id="KW-1185">Reference proteome</keyword>
<dbReference type="GO" id="GO:0000155">
    <property type="term" value="F:phosphorelay sensor kinase activity"/>
    <property type="evidence" value="ECO:0007669"/>
    <property type="project" value="InterPro"/>
</dbReference>
<evidence type="ECO:0000256" key="9">
    <source>
        <dbReference type="ARBA" id="ARBA00022840"/>
    </source>
</evidence>
<evidence type="ECO:0000313" key="15">
    <source>
        <dbReference type="EMBL" id="OFE11033.1"/>
    </source>
</evidence>
<comment type="catalytic activity">
    <reaction evidence="1">
        <text>ATP + protein L-histidine = ADP + protein N-phospho-L-histidine.</text>
        <dbReference type="EC" id="2.7.13.3"/>
    </reaction>
</comment>
<dbReference type="SUPFAM" id="SSF55874">
    <property type="entry name" value="ATPase domain of HSP90 chaperone/DNA topoisomerase II/histidine kinase"/>
    <property type="match status" value="1"/>
</dbReference>
<dbReference type="EC" id="2.7.13.3" evidence="3"/>
<dbReference type="InterPro" id="IPR003661">
    <property type="entry name" value="HisK_dim/P_dom"/>
</dbReference>
<protein>
    <recommendedName>
        <fullName evidence="3">histidine kinase</fullName>
        <ecNumber evidence="3">2.7.13.3</ecNumber>
    </recommendedName>
</protein>
<evidence type="ECO:0000313" key="16">
    <source>
        <dbReference type="Proteomes" id="UP000175669"/>
    </source>
</evidence>
<accession>A0A1E8CF46</accession>
<evidence type="ECO:0000256" key="8">
    <source>
        <dbReference type="ARBA" id="ARBA00022777"/>
    </source>
</evidence>
<sequence>MVTARLGGYSLQSRLLVAVTVLLTVFLGLTGAVLDRAFRNSLETGVAEQLQVQIYVLLAAVDEADGNFYFSENLREPRFSQLNSNLYGFISSASEGELLRTSSALDIDYETLGLNHDLAIGETRFGRLRTKAGTEFFVTSYAVTWENRLSPILFSVLESTDTIEAEASNFRNSLWSWLGGLAVLLLILQILLLRWGLAPLRRLARDLKKIESGQSETLDPSYPRELSAVTQNLNLLIQSERKQQSRYRTTLADLAHSLKTPLAVIQGELGSHTSDINQASLVQEQLDRMNQIISYQLQRAVSTGDTGTLARQVNVASVVAKVARTLEKVYADKAVVIKRDIDTELNFLGDERDLLEMLGNLMDNACKYGRGMVAVSASLASTMPPRMSLRVEDNGTGISVPDRERVLQRGVRLDTLAQGQGIGLAVVVDIATSYGASVSVTDSPMGGASIILEFDNIRIAD</sequence>
<evidence type="ECO:0000259" key="14">
    <source>
        <dbReference type="PROSITE" id="PS50885"/>
    </source>
</evidence>
<evidence type="ECO:0000256" key="10">
    <source>
        <dbReference type="ARBA" id="ARBA00022989"/>
    </source>
</evidence>
<evidence type="ECO:0000256" key="1">
    <source>
        <dbReference type="ARBA" id="ARBA00000085"/>
    </source>
</evidence>
<dbReference type="InterPro" id="IPR036890">
    <property type="entry name" value="HATPase_C_sf"/>
</dbReference>
<dbReference type="PROSITE" id="PS50109">
    <property type="entry name" value="HIS_KIN"/>
    <property type="match status" value="1"/>
</dbReference>
<dbReference type="CDD" id="cd16954">
    <property type="entry name" value="HATPase_PhoQ-like"/>
    <property type="match status" value="1"/>
</dbReference>
<keyword evidence="12" id="KW-0472">Membrane</keyword>
<evidence type="ECO:0000256" key="11">
    <source>
        <dbReference type="ARBA" id="ARBA00023012"/>
    </source>
</evidence>
<keyword evidence="7" id="KW-0547">Nucleotide-binding</keyword>
<feature type="transmembrane region" description="Helical" evidence="12">
    <location>
        <begin position="174"/>
        <end position="197"/>
    </location>
</feature>
<dbReference type="InterPro" id="IPR003594">
    <property type="entry name" value="HATPase_dom"/>
</dbReference>
<evidence type="ECO:0000256" key="7">
    <source>
        <dbReference type="ARBA" id="ARBA00022741"/>
    </source>
</evidence>
<evidence type="ECO:0000256" key="6">
    <source>
        <dbReference type="ARBA" id="ARBA00022692"/>
    </source>
</evidence>
<comment type="caution">
    <text evidence="15">The sequence shown here is derived from an EMBL/GenBank/DDBJ whole genome shotgun (WGS) entry which is preliminary data.</text>
</comment>
<dbReference type="GO" id="GO:0005524">
    <property type="term" value="F:ATP binding"/>
    <property type="evidence" value="ECO:0007669"/>
    <property type="project" value="UniProtKB-KW"/>
</dbReference>
<feature type="transmembrane region" description="Helical" evidence="12">
    <location>
        <begin position="15"/>
        <end position="34"/>
    </location>
</feature>
<reference evidence="16" key="1">
    <citation type="submission" date="2016-07" db="EMBL/GenBank/DDBJ databases">
        <authorList>
            <person name="Florea S."/>
            <person name="Webb J.S."/>
            <person name="Jaromczyk J."/>
            <person name="Schardl C.L."/>
        </authorList>
    </citation>
    <scope>NUCLEOTIDE SEQUENCE [LARGE SCALE GENOMIC DNA]</scope>
    <source>
        <strain evidence="16">KCTC 42131</strain>
    </source>
</reference>
<evidence type="ECO:0000256" key="4">
    <source>
        <dbReference type="ARBA" id="ARBA00022553"/>
    </source>
</evidence>
<evidence type="ECO:0000256" key="12">
    <source>
        <dbReference type="SAM" id="Phobius"/>
    </source>
</evidence>
<dbReference type="Pfam" id="PF02518">
    <property type="entry name" value="HATPase_c"/>
    <property type="match status" value="1"/>
</dbReference>
<dbReference type="InterPro" id="IPR058619">
    <property type="entry name" value="PhoQ/CarS-like_HATPase"/>
</dbReference>
<dbReference type="InterPro" id="IPR050428">
    <property type="entry name" value="TCS_sensor_his_kinase"/>
</dbReference>
<keyword evidence="9" id="KW-0067">ATP-binding</keyword>
<dbReference type="SMART" id="SM00387">
    <property type="entry name" value="HATPase_c"/>
    <property type="match status" value="1"/>
</dbReference>